<feature type="binding site" evidence="6">
    <location>
        <position position="64"/>
    </location>
    <ligand>
        <name>Fe cation</name>
        <dbReference type="ChEBI" id="CHEBI:24875"/>
    </ligand>
</feature>
<dbReference type="PROSITE" id="PS00507">
    <property type="entry name" value="NI_HGENASE_L_1"/>
    <property type="match status" value="1"/>
</dbReference>
<evidence type="ECO:0000313" key="8">
    <source>
        <dbReference type="EMBL" id="MCM2466768.1"/>
    </source>
</evidence>
<reference evidence="8 9" key="1">
    <citation type="submission" date="2018-05" db="EMBL/GenBank/DDBJ databases">
        <title>Isolation and characterization of genus Methanoculleus species and their viruses from deep sea marine sediment offshore southwestern Taiwan.</title>
        <authorList>
            <person name="Wei W.-H."/>
            <person name="Chen W.-C."/>
            <person name="Lai M.-C."/>
            <person name="Chen S.-C."/>
        </authorList>
    </citation>
    <scope>NUCLEOTIDE SEQUENCE [LARGE SCALE GENOMIC DNA]</scope>
    <source>
        <strain evidence="8 9">CWC-02</strain>
    </source>
</reference>
<dbReference type="InterPro" id="IPR018194">
    <property type="entry name" value="Ni-dep_hyd_lsu_Ni_BS"/>
</dbReference>
<proteinExistence type="inferred from homology"/>
<dbReference type="RefSeq" id="WP_250988040.1">
    <property type="nucleotide sequence ID" value="NZ_QFDM01000003.1"/>
</dbReference>
<organism evidence="8 9">
    <name type="scientific">Methanoculleus oceani</name>
    <dbReference type="NCBI Taxonomy" id="2184756"/>
    <lineage>
        <taxon>Archaea</taxon>
        <taxon>Methanobacteriati</taxon>
        <taxon>Methanobacteriota</taxon>
        <taxon>Stenosarchaea group</taxon>
        <taxon>Methanomicrobia</taxon>
        <taxon>Methanomicrobiales</taxon>
        <taxon>Methanomicrobiaceae</taxon>
        <taxon>Methanoculleus</taxon>
    </lineage>
</organism>
<gene>
    <name evidence="8" type="ORF">DIC75_10730</name>
</gene>
<keyword evidence="4 6" id="KW-0479">Metal-binding</keyword>
<dbReference type="Pfam" id="PF00374">
    <property type="entry name" value="NiFeSe_Hases"/>
    <property type="match status" value="2"/>
</dbReference>
<evidence type="ECO:0000256" key="6">
    <source>
        <dbReference type="PIRSR" id="PIRSR601501-1"/>
    </source>
</evidence>
<evidence type="ECO:0000256" key="4">
    <source>
        <dbReference type="ARBA" id="ARBA00022723"/>
    </source>
</evidence>
<dbReference type="EMBL" id="QFDM01000003">
    <property type="protein sequence ID" value="MCM2466768.1"/>
    <property type="molecule type" value="Genomic_DNA"/>
</dbReference>
<dbReference type="GO" id="GO:0016491">
    <property type="term" value="F:oxidoreductase activity"/>
    <property type="evidence" value="ECO:0007669"/>
    <property type="project" value="UniProtKB-KW"/>
</dbReference>
<feature type="binding site" evidence="6">
    <location>
        <position position="64"/>
    </location>
    <ligand>
        <name>Ni(2+)</name>
        <dbReference type="ChEBI" id="CHEBI:49786"/>
    </ligand>
</feature>
<sequence length="455" mass="49329">MKEITISPVTRIEGHAGVRIFLNDRGEVDSAHFQVVELRGFEKFLIGAAIEEAPRITPRICGICPSAHHLAAAKATDQIFGVEPPATGKKLRELLNVGQFVHSHALHFFMLAAPDFILGHDCPAESRNVIGLARQSPEIAKKAIAVRKFGQRLTEAVGGKPIHPANALPGGMSAPLTEGKRAELAVMADEALGIAREGWDLARNLLDGVDTEIGAVRTGFVGMTNQGVYSTYDGSAAMLGPDGGRVGSFSGPEYTNFIEEYSEDWSYLKFARFKGGDYYRVGPLARLNIVEKMGTEHADAALAEYRERFGTGTQAALAYHLARYIEFIASCERAVQLLSDPGITAPDIRTPVGAVVNRRGVGIVEAPRGTLIHDYTVNEAGIIERCNLIVATCQNNYAMDRGVEDMARRVVENGALTEAAANRIEMIIRAYDPCISCATHAIGKMPLKIECVRRT</sequence>
<keyword evidence="6" id="KW-0408">Iron</keyword>
<accession>A0ABD4TH14</accession>
<dbReference type="Gene3D" id="1.10.645.10">
    <property type="entry name" value="Cytochrome-c3 Hydrogenase, chain B"/>
    <property type="match status" value="1"/>
</dbReference>
<evidence type="ECO:0000256" key="1">
    <source>
        <dbReference type="ARBA" id="ARBA00001967"/>
    </source>
</evidence>
<dbReference type="Proteomes" id="UP001523230">
    <property type="component" value="Unassembled WGS sequence"/>
</dbReference>
<protein>
    <submittedName>
        <fullName evidence="8">Ni/Fe hydrogenase subunit alpha</fullName>
    </submittedName>
</protein>
<dbReference type="PANTHER" id="PTHR43600">
    <property type="entry name" value="COENZYME F420 HYDROGENASE, SUBUNIT ALPHA"/>
    <property type="match status" value="1"/>
</dbReference>
<keyword evidence="5 7" id="KW-0560">Oxidoreductase</keyword>
<dbReference type="AlphaFoldDB" id="A0ABD4TH14"/>
<dbReference type="InterPro" id="IPR001501">
    <property type="entry name" value="Ni-dep_hyd_lsu"/>
</dbReference>
<feature type="binding site" evidence="6">
    <location>
        <position position="440"/>
    </location>
    <ligand>
        <name>Mg(2+)</name>
        <dbReference type="ChEBI" id="CHEBI:18420"/>
    </ligand>
</feature>
<dbReference type="GO" id="GO:0046872">
    <property type="term" value="F:metal ion binding"/>
    <property type="evidence" value="ECO:0007669"/>
    <property type="project" value="UniProtKB-KW"/>
</dbReference>
<comment type="cofactor">
    <cofactor evidence="6">
        <name>Fe cation</name>
        <dbReference type="ChEBI" id="CHEBI:24875"/>
    </cofactor>
</comment>
<comment type="cofactor">
    <cofactor evidence="1 6">
        <name>Ni(2+)</name>
        <dbReference type="ChEBI" id="CHEBI:49786"/>
    </cofactor>
</comment>
<evidence type="ECO:0000256" key="5">
    <source>
        <dbReference type="ARBA" id="ARBA00023002"/>
    </source>
</evidence>
<comment type="caution">
    <text evidence="8">The sequence shown here is derived from an EMBL/GenBank/DDBJ whole genome shotgun (WGS) entry which is preliminary data.</text>
</comment>
<keyword evidence="6" id="KW-0460">Magnesium</keyword>
<evidence type="ECO:0000313" key="9">
    <source>
        <dbReference type="Proteomes" id="UP001523230"/>
    </source>
</evidence>
<dbReference type="PANTHER" id="PTHR43600:SF2">
    <property type="entry name" value="F420-NON-REDUCING HYDROGENASE VHU SUBUNIT A"/>
    <property type="match status" value="1"/>
</dbReference>
<feature type="binding site" evidence="6">
    <location>
        <position position="437"/>
    </location>
    <ligand>
        <name>Fe cation</name>
        <dbReference type="ChEBI" id="CHEBI:24875"/>
    </ligand>
</feature>
<dbReference type="InterPro" id="IPR029014">
    <property type="entry name" value="NiFe-Hase_large"/>
</dbReference>
<dbReference type="PROSITE" id="PS00508">
    <property type="entry name" value="NI_HGENASE_L_2"/>
    <property type="match status" value="1"/>
</dbReference>
<keyword evidence="3 6" id="KW-0533">Nickel</keyword>
<evidence type="ECO:0000256" key="7">
    <source>
        <dbReference type="RuleBase" id="RU003896"/>
    </source>
</evidence>
<keyword evidence="9" id="KW-1185">Reference proteome</keyword>
<evidence type="ECO:0000256" key="3">
    <source>
        <dbReference type="ARBA" id="ARBA00022596"/>
    </source>
</evidence>
<feature type="binding site" evidence="6">
    <location>
        <position position="61"/>
    </location>
    <ligand>
        <name>Ni(2+)</name>
        <dbReference type="ChEBI" id="CHEBI:49786"/>
    </ligand>
</feature>
<dbReference type="SUPFAM" id="SSF56762">
    <property type="entry name" value="HydB/Nqo4-like"/>
    <property type="match status" value="1"/>
</dbReference>
<comment type="similarity">
    <text evidence="2 7">Belongs to the [NiFe]/[NiFeSe] hydrogenase large subunit family.</text>
</comment>
<feature type="binding site" evidence="6">
    <location>
        <position position="42"/>
    </location>
    <ligand>
        <name>Mg(2+)</name>
        <dbReference type="ChEBI" id="CHEBI:18420"/>
    </ligand>
</feature>
<name>A0ABD4TH14_9EURY</name>
<feature type="binding site" evidence="6">
    <location>
        <position position="388"/>
    </location>
    <ligand>
        <name>Mg(2+)</name>
        <dbReference type="ChEBI" id="CHEBI:18420"/>
    </ligand>
</feature>
<evidence type="ECO:0000256" key="2">
    <source>
        <dbReference type="ARBA" id="ARBA00009292"/>
    </source>
</evidence>
<feature type="binding site" evidence="6">
    <location>
        <position position="434"/>
    </location>
    <ligand>
        <name>Ni(2+)</name>
        <dbReference type="ChEBI" id="CHEBI:49786"/>
    </ligand>
</feature>